<keyword evidence="3 8" id="KW-0210">Decarboxylase</keyword>
<dbReference type="InterPro" id="IPR006680">
    <property type="entry name" value="Amidohydro-rel"/>
</dbReference>
<keyword evidence="2" id="KW-0479">Metal-binding</keyword>
<evidence type="ECO:0000256" key="8">
    <source>
        <dbReference type="RuleBase" id="RU366045"/>
    </source>
</evidence>
<evidence type="ECO:0000256" key="4">
    <source>
        <dbReference type="ARBA" id="ARBA00022833"/>
    </source>
</evidence>
<reference evidence="10 11" key="1">
    <citation type="submission" date="2024-02" db="EMBL/GenBank/DDBJ databases">
        <title>De novo assembly and annotation of 12 fungi associated with fruit tree decline syndrome in Ontario, Canada.</title>
        <authorList>
            <person name="Sulman M."/>
            <person name="Ellouze W."/>
            <person name="Ilyukhin E."/>
        </authorList>
    </citation>
    <scope>NUCLEOTIDE SEQUENCE [LARGE SCALE GENOMIC DNA]</scope>
    <source>
        <strain evidence="10 11">M1-105</strain>
    </source>
</reference>
<dbReference type="Pfam" id="PF04909">
    <property type="entry name" value="Amidohydro_2"/>
    <property type="match status" value="1"/>
</dbReference>
<dbReference type="PANTHER" id="PTHR21240:SF29">
    <property type="entry name" value="AMIDOHYDROLASE-RELATED DOMAIN-CONTAINING PROTEIN"/>
    <property type="match status" value="1"/>
</dbReference>
<dbReference type="EC" id="4.1.1.52" evidence="7"/>
<dbReference type="Proteomes" id="UP001521116">
    <property type="component" value="Unassembled WGS sequence"/>
</dbReference>
<keyword evidence="5 8" id="KW-0456">Lyase</keyword>
<keyword evidence="11" id="KW-1185">Reference proteome</keyword>
<evidence type="ECO:0000256" key="5">
    <source>
        <dbReference type="ARBA" id="ARBA00023239"/>
    </source>
</evidence>
<protein>
    <recommendedName>
        <fullName evidence="7">6-methylsalicylate decarboxylase</fullName>
        <ecNumber evidence="7">4.1.1.52</ecNumber>
    </recommendedName>
</protein>
<dbReference type="EMBL" id="JAJVDC020000221">
    <property type="protein sequence ID" value="KAL1617875.1"/>
    <property type="molecule type" value="Genomic_DNA"/>
</dbReference>
<name>A0ABR3SDU5_9PEZI</name>
<dbReference type="Gene3D" id="3.20.20.140">
    <property type="entry name" value="Metal-dependent hydrolases"/>
    <property type="match status" value="1"/>
</dbReference>
<dbReference type="SUPFAM" id="SSF51556">
    <property type="entry name" value="Metallo-dependent hydrolases"/>
    <property type="match status" value="1"/>
</dbReference>
<evidence type="ECO:0000313" key="11">
    <source>
        <dbReference type="Proteomes" id="UP001521116"/>
    </source>
</evidence>
<accession>A0ABR3SDU5</accession>
<sequence>MADHAFGWLQDGATGWPTHVAANKIDTHHHFVPEFYRKAIEDAGGDPSGWTTPRWTPLSSELVMKKLGVQTAILSATAPGACILEGQASFDLARQLNDHAAALRDEHPQKFGFFASLPSLLDTEAALAEVRYALDTLRADGVTVFTRYANRDTSAYLGHPSLEPVWAELNRRACVVFVHPTHPADTAMVNPRMPQPLIDYPHETTRAAMDMITMGTRERFPDCKVVLSHAGGSLPYLIGRVATPLKKAPDFSAAKGVGMTHERMVEAFRSFHYDLALSASPAVLKMALELIPHDQIVYGSDFPYAPPPAYAAFLEELESFDMDEELRDKINFGNALKLIPRLANRSNL</sequence>
<evidence type="ECO:0000256" key="1">
    <source>
        <dbReference type="ARBA" id="ARBA00005871"/>
    </source>
</evidence>
<comment type="similarity">
    <text evidence="1">Belongs to the metallo-dependent hydrolases superfamily. ACMSD family.</text>
</comment>
<comment type="catalytic activity">
    <reaction evidence="6">
        <text>6-methylsalicylate + H(+) = 3-methylphenol + CO2</text>
        <dbReference type="Rhea" id="RHEA:23112"/>
        <dbReference type="ChEBI" id="CHEBI:15378"/>
        <dbReference type="ChEBI" id="CHEBI:16526"/>
        <dbReference type="ChEBI" id="CHEBI:17231"/>
        <dbReference type="ChEBI" id="CHEBI:36658"/>
        <dbReference type="EC" id="4.1.1.52"/>
    </reaction>
    <physiologicalReaction direction="left-to-right" evidence="6">
        <dbReference type="Rhea" id="RHEA:23113"/>
    </physiologicalReaction>
</comment>
<dbReference type="InterPro" id="IPR032466">
    <property type="entry name" value="Metal_Hydrolase"/>
</dbReference>
<evidence type="ECO:0000256" key="6">
    <source>
        <dbReference type="ARBA" id="ARBA00036832"/>
    </source>
</evidence>
<evidence type="ECO:0000256" key="2">
    <source>
        <dbReference type="ARBA" id="ARBA00022723"/>
    </source>
</evidence>
<proteinExistence type="inferred from homology"/>
<dbReference type="InterPro" id="IPR032465">
    <property type="entry name" value="ACMSD"/>
</dbReference>
<comment type="caution">
    <text evidence="10">The sequence shown here is derived from an EMBL/GenBank/DDBJ whole genome shotgun (WGS) entry which is preliminary data.</text>
</comment>
<gene>
    <name evidence="10" type="ORF">SLS56_010797</name>
</gene>
<organism evidence="10 11">
    <name type="scientific">Neofusicoccum ribis</name>
    <dbReference type="NCBI Taxonomy" id="45134"/>
    <lineage>
        <taxon>Eukaryota</taxon>
        <taxon>Fungi</taxon>
        <taxon>Dikarya</taxon>
        <taxon>Ascomycota</taxon>
        <taxon>Pezizomycotina</taxon>
        <taxon>Dothideomycetes</taxon>
        <taxon>Dothideomycetes incertae sedis</taxon>
        <taxon>Botryosphaeriales</taxon>
        <taxon>Botryosphaeriaceae</taxon>
        <taxon>Neofusicoccum</taxon>
    </lineage>
</organism>
<evidence type="ECO:0000259" key="9">
    <source>
        <dbReference type="Pfam" id="PF04909"/>
    </source>
</evidence>
<evidence type="ECO:0000256" key="7">
    <source>
        <dbReference type="ARBA" id="ARBA00038889"/>
    </source>
</evidence>
<evidence type="ECO:0000256" key="3">
    <source>
        <dbReference type="ARBA" id="ARBA00022793"/>
    </source>
</evidence>
<feature type="domain" description="Amidohydrolase-related" evidence="9">
    <location>
        <begin position="25"/>
        <end position="340"/>
    </location>
</feature>
<evidence type="ECO:0000313" key="10">
    <source>
        <dbReference type="EMBL" id="KAL1617875.1"/>
    </source>
</evidence>
<keyword evidence="4" id="KW-0862">Zinc</keyword>
<dbReference type="PANTHER" id="PTHR21240">
    <property type="entry name" value="2-AMINO-3-CARBOXYLMUCONATE-6-SEMIALDEHYDE DECARBOXYLASE"/>
    <property type="match status" value="1"/>
</dbReference>